<evidence type="ECO:0000256" key="1">
    <source>
        <dbReference type="SAM" id="MobiDB-lite"/>
    </source>
</evidence>
<keyword evidence="2" id="KW-0472">Membrane</keyword>
<name>A0AAE0CIN3_9CHLO</name>
<accession>A0AAE0CIN3</accession>
<keyword evidence="4" id="KW-1185">Reference proteome</keyword>
<dbReference type="AlphaFoldDB" id="A0AAE0CIN3"/>
<comment type="caution">
    <text evidence="3">The sequence shown here is derived from an EMBL/GenBank/DDBJ whole genome shotgun (WGS) entry which is preliminary data.</text>
</comment>
<gene>
    <name evidence="3" type="ORF">CYMTET_36168</name>
</gene>
<protein>
    <submittedName>
        <fullName evidence="3">Uncharacterized protein</fullName>
    </submittedName>
</protein>
<feature type="region of interest" description="Disordered" evidence="1">
    <location>
        <begin position="1"/>
        <end position="31"/>
    </location>
</feature>
<dbReference type="EMBL" id="LGRX02023358">
    <property type="protein sequence ID" value="KAK3254622.1"/>
    <property type="molecule type" value="Genomic_DNA"/>
</dbReference>
<feature type="non-terminal residue" evidence="3">
    <location>
        <position position="1"/>
    </location>
</feature>
<evidence type="ECO:0000313" key="4">
    <source>
        <dbReference type="Proteomes" id="UP001190700"/>
    </source>
</evidence>
<organism evidence="3 4">
    <name type="scientific">Cymbomonas tetramitiformis</name>
    <dbReference type="NCBI Taxonomy" id="36881"/>
    <lineage>
        <taxon>Eukaryota</taxon>
        <taxon>Viridiplantae</taxon>
        <taxon>Chlorophyta</taxon>
        <taxon>Pyramimonadophyceae</taxon>
        <taxon>Pyramimonadales</taxon>
        <taxon>Pyramimonadaceae</taxon>
        <taxon>Cymbomonas</taxon>
    </lineage>
</organism>
<sequence>SSSEAALATAPSPRLGDTAPSPRLASETQLPRLASETQLPRLASESVPFPQLGPVWTPAVMGVRGMGRSQAFFRNFSTIMLFAVVGTIISTLVFGFLTYALYAMGAVRSPFLSPRAQGRMGGP</sequence>
<evidence type="ECO:0000313" key="3">
    <source>
        <dbReference type="EMBL" id="KAK3254622.1"/>
    </source>
</evidence>
<keyword evidence="2" id="KW-0812">Transmembrane</keyword>
<evidence type="ECO:0000256" key="2">
    <source>
        <dbReference type="SAM" id="Phobius"/>
    </source>
</evidence>
<keyword evidence="2" id="KW-1133">Transmembrane helix</keyword>
<dbReference type="Proteomes" id="UP001190700">
    <property type="component" value="Unassembled WGS sequence"/>
</dbReference>
<reference evidence="3 4" key="1">
    <citation type="journal article" date="2015" name="Genome Biol. Evol.">
        <title>Comparative Genomics of a Bacterivorous Green Alga Reveals Evolutionary Causalities and Consequences of Phago-Mixotrophic Mode of Nutrition.</title>
        <authorList>
            <person name="Burns J.A."/>
            <person name="Paasch A."/>
            <person name="Narechania A."/>
            <person name="Kim E."/>
        </authorList>
    </citation>
    <scope>NUCLEOTIDE SEQUENCE [LARGE SCALE GENOMIC DNA]</scope>
    <source>
        <strain evidence="3 4">PLY_AMNH</strain>
    </source>
</reference>
<proteinExistence type="predicted"/>
<feature type="transmembrane region" description="Helical" evidence="2">
    <location>
        <begin position="76"/>
        <end position="102"/>
    </location>
</feature>